<dbReference type="Proteomes" id="UP000327439">
    <property type="component" value="Chromosome A10"/>
</dbReference>
<name>A0A5J5U1C2_GOSBA</name>
<keyword evidence="2" id="KW-1185">Reference proteome</keyword>
<gene>
    <name evidence="1" type="ORF">ES319_A10G108200v1</name>
</gene>
<evidence type="ECO:0000313" key="1">
    <source>
        <dbReference type="EMBL" id="KAB2061770.1"/>
    </source>
</evidence>
<organism evidence="1 2">
    <name type="scientific">Gossypium barbadense</name>
    <name type="common">Sea Island cotton</name>
    <name type="synonym">Hibiscus barbadensis</name>
    <dbReference type="NCBI Taxonomy" id="3634"/>
    <lineage>
        <taxon>Eukaryota</taxon>
        <taxon>Viridiplantae</taxon>
        <taxon>Streptophyta</taxon>
        <taxon>Embryophyta</taxon>
        <taxon>Tracheophyta</taxon>
        <taxon>Spermatophyta</taxon>
        <taxon>Magnoliopsida</taxon>
        <taxon>eudicotyledons</taxon>
        <taxon>Gunneridae</taxon>
        <taxon>Pentapetalae</taxon>
        <taxon>rosids</taxon>
        <taxon>malvids</taxon>
        <taxon>Malvales</taxon>
        <taxon>Malvaceae</taxon>
        <taxon>Malvoideae</taxon>
        <taxon>Gossypium</taxon>
    </lineage>
</organism>
<dbReference type="EMBL" id="CM018211">
    <property type="protein sequence ID" value="KAB2061770.1"/>
    <property type="molecule type" value="Genomic_DNA"/>
</dbReference>
<reference evidence="2" key="1">
    <citation type="journal article" date="2020" name="Nat. Genet.">
        <title>Genomic diversifications of five Gossypium allopolyploid species and their impact on cotton improvement.</title>
        <authorList>
            <person name="Chen Z.J."/>
            <person name="Sreedasyam A."/>
            <person name="Ando A."/>
            <person name="Song Q."/>
            <person name="De Santiago L.M."/>
            <person name="Hulse-Kemp A.M."/>
            <person name="Ding M."/>
            <person name="Ye W."/>
            <person name="Kirkbride R.C."/>
            <person name="Jenkins J."/>
            <person name="Plott C."/>
            <person name="Lovell J."/>
            <person name="Lin Y.M."/>
            <person name="Vaughn R."/>
            <person name="Liu B."/>
            <person name="Simpson S."/>
            <person name="Scheffler B.E."/>
            <person name="Wen L."/>
            <person name="Saski C.A."/>
            <person name="Grover C.E."/>
            <person name="Hu G."/>
            <person name="Conover J.L."/>
            <person name="Carlson J.W."/>
            <person name="Shu S."/>
            <person name="Boston L.B."/>
            <person name="Williams M."/>
            <person name="Peterson D.G."/>
            <person name="McGee K."/>
            <person name="Jones D.C."/>
            <person name="Wendel J.F."/>
            <person name="Stelly D.M."/>
            <person name="Grimwood J."/>
            <person name="Schmutz J."/>
        </authorList>
    </citation>
    <scope>NUCLEOTIDE SEQUENCE [LARGE SCALE GENOMIC DNA]</scope>
    <source>
        <strain evidence="2">cv. 3-79</strain>
    </source>
</reference>
<evidence type="ECO:0000313" key="2">
    <source>
        <dbReference type="Proteomes" id="UP000327439"/>
    </source>
</evidence>
<accession>A0A5J5U1C2</accession>
<dbReference type="AlphaFoldDB" id="A0A5J5U1C2"/>
<sequence>MHIDIHVYLGRIANINIIYLNYKKNTECFTQHTYCFLHSQVRSNSGFSCIDHNIRSIIPASAIFVSFQHYLYLACT</sequence>
<proteinExistence type="predicted"/>
<protein>
    <submittedName>
        <fullName evidence="1">Uncharacterized protein</fullName>
    </submittedName>
</protein>